<feature type="transmembrane region" description="Helical" evidence="1">
    <location>
        <begin position="423"/>
        <end position="443"/>
    </location>
</feature>
<accession>A0A2H5XBF0</accession>
<feature type="transmembrane region" description="Helical" evidence="1">
    <location>
        <begin position="571"/>
        <end position="588"/>
    </location>
</feature>
<evidence type="ECO:0000259" key="2">
    <source>
        <dbReference type="Pfam" id="PF20580"/>
    </source>
</evidence>
<protein>
    <submittedName>
        <fullName evidence="4">Uncharacterized protein</fullName>
    </submittedName>
</protein>
<keyword evidence="1" id="KW-1133">Transmembrane helix</keyword>
<feature type="transmembrane region" description="Helical" evidence="1">
    <location>
        <begin position="600"/>
        <end position="624"/>
    </location>
</feature>
<dbReference type="Proteomes" id="UP000236173">
    <property type="component" value="Unassembled WGS sequence"/>
</dbReference>
<organism evidence="4 5">
    <name type="scientific">Candidatus Fervidibacter japonicus</name>
    <dbReference type="NCBI Taxonomy" id="2035412"/>
    <lineage>
        <taxon>Bacteria</taxon>
        <taxon>Candidatus Fervidibacterota</taxon>
        <taxon>Candidatus Fervidibacter</taxon>
    </lineage>
</organism>
<feature type="transmembrane region" description="Helical" evidence="1">
    <location>
        <begin position="49"/>
        <end position="72"/>
    </location>
</feature>
<dbReference type="Pfam" id="PF20580">
    <property type="entry name" value="DUF6784"/>
    <property type="match status" value="1"/>
</dbReference>
<dbReference type="EMBL" id="BEHT01000012">
    <property type="protein sequence ID" value="GBC98518.1"/>
    <property type="molecule type" value="Genomic_DNA"/>
</dbReference>
<gene>
    <name evidence="4" type="ORF">HRbin17_01031</name>
</gene>
<feature type="transmembrane region" description="Helical" evidence="1">
    <location>
        <begin position="84"/>
        <end position="106"/>
    </location>
</feature>
<feature type="transmembrane region" description="Helical" evidence="1">
    <location>
        <begin position="463"/>
        <end position="486"/>
    </location>
</feature>
<feature type="transmembrane region" description="Helical" evidence="1">
    <location>
        <begin position="217"/>
        <end position="239"/>
    </location>
</feature>
<evidence type="ECO:0000313" key="5">
    <source>
        <dbReference type="Proteomes" id="UP000236173"/>
    </source>
</evidence>
<keyword evidence="1" id="KW-0472">Membrane</keyword>
<dbReference type="InterPro" id="IPR046711">
    <property type="entry name" value="DUF6784"/>
</dbReference>
<feature type="domain" description="DUF6784" evidence="2">
    <location>
        <begin position="530"/>
        <end position="619"/>
    </location>
</feature>
<comment type="caution">
    <text evidence="4">The sequence shown here is derived from an EMBL/GenBank/DDBJ whole genome shotgun (WGS) entry which is preliminary data.</text>
</comment>
<feature type="transmembrane region" description="Helical" evidence="1">
    <location>
        <begin position="21"/>
        <end position="43"/>
    </location>
</feature>
<feature type="transmembrane region" description="Helical" evidence="1">
    <location>
        <begin position="527"/>
        <end position="545"/>
    </location>
</feature>
<feature type="transmembrane region" description="Helical" evidence="1">
    <location>
        <begin position="285"/>
        <end position="305"/>
    </location>
</feature>
<evidence type="ECO:0000313" key="4">
    <source>
        <dbReference type="EMBL" id="GBC98518.1"/>
    </source>
</evidence>
<feature type="transmembrane region" description="Helical" evidence="1">
    <location>
        <begin position="259"/>
        <end position="278"/>
    </location>
</feature>
<reference evidence="5" key="1">
    <citation type="submission" date="2017-09" db="EMBL/GenBank/DDBJ databases">
        <title>Metaegenomics of thermophilic ammonia-oxidizing enrichment culture.</title>
        <authorList>
            <person name="Kato S."/>
            <person name="Suzuki K."/>
        </authorList>
    </citation>
    <scope>NUCLEOTIDE SEQUENCE [LARGE SCALE GENOMIC DNA]</scope>
</reference>
<dbReference type="InterPro" id="IPR046712">
    <property type="entry name" value="DUF6785"/>
</dbReference>
<feature type="transmembrane region" description="Helical" evidence="1">
    <location>
        <begin position="161"/>
        <end position="183"/>
    </location>
</feature>
<proteinExistence type="predicted"/>
<evidence type="ECO:0000256" key="1">
    <source>
        <dbReference type="SAM" id="Phobius"/>
    </source>
</evidence>
<dbReference type="Pfam" id="PF20581">
    <property type="entry name" value="DUF6785"/>
    <property type="match status" value="1"/>
</dbReference>
<feature type="transmembrane region" description="Helical" evidence="1">
    <location>
        <begin position="342"/>
        <end position="360"/>
    </location>
</feature>
<sequence length="637" mass="70798">MDGRLTPSAAGVTLSGAESAVRYWLVVALGVVFTLLLNLWVFWAELSSGGANIAGGNPPVPVLLALVFLLLLRRRLPLTDAELVTFYIFAVFAFLPTTLGGVRAFFPCLTTPFYYAAPENRLKEFWQLLPDWWVPRDALVIQEFFEGAGGRVPWAAWFPFLLRWGLFFAALWAVGWGLAWTLAPRWLSAERLNFPLARLPLHMAEGFEGRPFFASRLTWWGVAIGAVPTTVMAACSFFRPVERFWDLGAHLTDRPFSALRPLLIYPLVEGIGFGYFVSQDALFSVWFGYATLKALNFIGVGLLGWDVPDFPFPSAQSFGGYLAMAALLLLRTGKVVLLQNQWASLVLAGGLLVIVVWMLASGMGLMLAGLYASVLLGVTTTYTRVRAELGMPYTNVHPYGAQREFWSLFGMSTMLRLGGKRGLVTLVGLFWLIRLFFLFQVGAYGVDAVKLAQAMTLSVGRVWLTSLTGCLIGLCCAFASHLCAYYRWGANYLEGAPGTGDYRTYEAAQDYRVLGWLLDSMQPANKWHIGFAIYGAIAVWLIALMRKVMPNFPLHPLGFILGSAFGQHCPYWFPTLCIWAVKGIILRYGGLRGHRKFVPFFLGLALGHFVMTGAVWAGIVYPIVKGRWGYPLRILFQ</sequence>
<evidence type="ECO:0000259" key="3">
    <source>
        <dbReference type="Pfam" id="PF20581"/>
    </source>
</evidence>
<dbReference type="AlphaFoldDB" id="A0A2H5XBF0"/>
<feature type="domain" description="DUF6785" evidence="3">
    <location>
        <begin position="25"/>
        <end position="489"/>
    </location>
</feature>
<keyword evidence="1" id="KW-0812">Transmembrane</keyword>
<name>A0A2H5XBF0_9BACT</name>
<feature type="transmembrane region" description="Helical" evidence="1">
    <location>
        <begin position="311"/>
        <end position="330"/>
    </location>
</feature>
<feature type="transmembrane region" description="Helical" evidence="1">
    <location>
        <begin position="366"/>
        <end position="385"/>
    </location>
</feature>